<dbReference type="AlphaFoldDB" id="A0A4V1IW10"/>
<keyword evidence="5 10" id="KW-0999">Mitochondrion inner membrane</keyword>
<evidence type="ECO:0000256" key="10">
    <source>
        <dbReference type="RuleBase" id="RU363000"/>
    </source>
</evidence>
<dbReference type="OrthoDB" id="10261039at2759"/>
<organism evidence="11 12">
    <name type="scientific">Thamnocephalis sphaerospora</name>
    <dbReference type="NCBI Taxonomy" id="78915"/>
    <lineage>
        <taxon>Eukaryota</taxon>
        <taxon>Fungi</taxon>
        <taxon>Fungi incertae sedis</taxon>
        <taxon>Zoopagomycota</taxon>
        <taxon>Zoopagomycotina</taxon>
        <taxon>Zoopagomycetes</taxon>
        <taxon>Zoopagales</taxon>
        <taxon>Sigmoideomycetaceae</taxon>
        <taxon>Thamnocephalis</taxon>
    </lineage>
</organism>
<evidence type="ECO:0000313" key="11">
    <source>
        <dbReference type="EMBL" id="RKP05929.1"/>
    </source>
</evidence>
<evidence type="ECO:0000256" key="1">
    <source>
        <dbReference type="ARBA" id="ARBA00004434"/>
    </source>
</evidence>
<comment type="function">
    <text evidence="9">Component of the MICOS complex, a large protein complex of the mitochondrial inner membrane that plays crucial roles in the maintenance of crista junctions, inner membrane architecture, and formation of contact sites to the outer membrane. Plays a role in keeping cristae membranes connected to the inner boundary membrane. Also promotes protein import via the mitochondrial intermembrane space assembly (MIA) pathway.</text>
</comment>
<comment type="similarity">
    <text evidence="2 10">Belongs to the MICOS complex subunit Mic60 family.</text>
</comment>
<evidence type="ECO:0000313" key="12">
    <source>
        <dbReference type="Proteomes" id="UP000271241"/>
    </source>
</evidence>
<gene>
    <name evidence="11" type="ORF">THASP1DRAFT_19148</name>
</gene>
<evidence type="ECO:0000256" key="2">
    <source>
        <dbReference type="ARBA" id="ARBA00010877"/>
    </source>
</evidence>
<evidence type="ECO:0000256" key="9">
    <source>
        <dbReference type="ARBA" id="ARBA00025571"/>
    </source>
</evidence>
<dbReference type="EMBL" id="KZ992997">
    <property type="protein sequence ID" value="RKP05929.1"/>
    <property type="molecule type" value="Genomic_DNA"/>
</dbReference>
<dbReference type="GO" id="GO:0042407">
    <property type="term" value="P:cristae formation"/>
    <property type="evidence" value="ECO:0007669"/>
    <property type="project" value="TreeGrafter"/>
</dbReference>
<comment type="subunit">
    <text evidence="10">Component of the mitochondrial contact site and cristae organizing system (MICOS) complex.</text>
</comment>
<reference evidence="12" key="1">
    <citation type="journal article" date="2018" name="Nat. Microbiol.">
        <title>Leveraging single-cell genomics to expand the fungal tree of life.</title>
        <authorList>
            <person name="Ahrendt S.R."/>
            <person name="Quandt C.A."/>
            <person name="Ciobanu D."/>
            <person name="Clum A."/>
            <person name="Salamov A."/>
            <person name="Andreopoulos B."/>
            <person name="Cheng J.F."/>
            <person name="Woyke T."/>
            <person name="Pelin A."/>
            <person name="Henrissat B."/>
            <person name="Reynolds N.K."/>
            <person name="Benny G.L."/>
            <person name="Smith M.E."/>
            <person name="James T.Y."/>
            <person name="Grigoriev I.V."/>
        </authorList>
    </citation>
    <scope>NUCLEOTIDE SEQUENCE [LARGE SCALE GENOMIC DNA]</scope>
    <source>
        <strain evidence="12">RSA 1356</strain>
    </source>
</reference>
<dbReference type="Proteomes" id="UP000271241">
    <property type="component" value="Unassembled WGS sequence"/>
</dbReference>
<accession>A0A4V1IW10</accession>
<keyword evidence="7 10" id="KW-0496">Mitochondrion</keyword>
<evidence type="ECO:0000256" key="7">
    <source>
        <dbReference type="ARBA" id="ARBA00023128"/>
    </source>
</evidence>
<dbReference type="Pfam" id="PF09731">
    <property type="entry name" value="Mitofilin"/>
    <property type="match status" value="1"/>
</dbReference>
<keyword evidence="12" id="KW-1185">Reference proteome</keyword>
<name>A0A4V1IW10_9FUNG</name>
<dbReference type="PANTHER" id="PTHR15415">
    <property type="entry name" value="MITOFILIN"/>
    <property type="match status" value="1"/>
</dbReference>
<protein>
    <recommendedName>
        <fullName evidence="3 10">MICOS complex subunit MIC60</fullName>
    </recommendedName>
    <alternativeName>
        <fullName evidence="10">Mitofilin</fullName>
    </alternativeName>
</protein>
<sequence length="286" mass="32902">MLDEKTESFAETVKRLEEEGERRLIEQSDKLTAEWQDERRALITRYRHEIKRRMEQLRDDLRRRWKRDLRLNVDEERVGRLGQLERIQSELKQLERIFKDNAIVIDRCAANSQLQVAAGALRRAVDASQRTAFADELAVLRQVAHHFPMLEPVVASIDEETAYRGVETTLELVDRFVAVKEQVRRTSMVPEDGGLISHAVSATMSTLLVRKEGYAAGSDVEAVLARTEYLLRQNDLDNAARELNQLTGWPKSLARDWIQAARQRLEILQALEVVEAQSYLAALQLS</sequence>
<dbReference type="InterPro" id="IPR019133">
    <property type="entry name" value="MIC60"/>
</dbReference>
<keyword evidence="6" id="KW-1133">Transmembrane helix</keyword>
<evidence type="ECO:0000256" key="6">
    <source>
        <dbReference type="ARBA" id="ARBA00022989"/>
    </source>
</evidence>
<keyword evidence="4 10" id="KW-0812">Transmembrane</keyword>
<evidence type="ECO:0000256" key="3">
    <source>
        <dbReference type="ARBA" id="ARBA00018116"/>
    </source>
</evidence>
<comment type="subcellular location">
    <subcellularLocation>
        <location evidence="1 10">Mitochondrion inner membrane</location>
        <topology evidence="1 10">Single-pass membrane protein</topology>
    </subcellularLocation>
</comment>
<evidence type="ECO:0000256" key="5">
    <source>
        <dbReference type="ARBA" id="ARBA00022792"/>
    </source>
</evidence>
<evidence type="ECO:0000256" key="8">
    <source>
        <dbReference type="ARBA" id="ARBA00023136"/>
    </source>
</evidence>
<dbReference type="GO" id="GO:0061617">
    <property type="term" value="C:MICOS complex"/>
    <property type="evidence" value="ECO:0007669"/>
    <property type="project" value="TreeGrafter"/>
</dbReference>
<keyword evidence="8" id="KW-0472">Membrane</keyword>
<proteinExistence type="inferred from homology"/>
<dbReference type="STRING" id="78915.A0A4V1IW10"/>
<dbReference type="PANTHER" id="PTHR15415:SF7">
    <property type="entry name" value="MICOS COMPLEX SUBUNIT MIC60"/>
    <property type="match status" value="1"/>
</dbReference>
<evidence type="ECO:0000256" key="4">
    <source>
        <dbReference type="ARBA" id="ARBA00022692"/>
    </source>
</evidence>